<keyword evidence="1" id="KW-0812">Transmembrane</keyword>
<feature type="transmembrane region" description="Helical" evidence="1">
    <location>
        <begin position="206"/>
        <end position="229"/>
    </location>
</feature>
<evidence type="ECO:0000313" key="3">
    <source>
        <dbReference type="Proteomes" id="UP000317043"/>
    </source>
</evidence>
<name>A0A543AQ78_9ACTN</name>
<keyword evidence="1" id="KW-0472">Membrane</keyword>
<feature type="transmembrane region" description="Helical" evidence="1">
    <location>
        <begin position="178"/>
        <end position="200"/>
    </location>
</feature>
<reference evidence="2 3" key="1">
    <citation type="submission" date="2019-06" db="EMBL/GenBank/DDBJ databases">
        <title>Sequencing the genomes of 1000 actinobacteria strains.</title>
        <authorList>
            <person name="Klenk H.-P."/>
        </authorList>
    </citation>
    <scope>NUCLEOTIDE SEQUENCE [LARGE SCALE GENOMIC DNA]</scope>
    <source>
        <strain evidence="2 3">DSM 45928</strain>
    </source>
</reference>
<evidence type="ECO:0000256" key="1">
    <source>
        <dbReference type="SAM" id="Phobius"/>
    </source>
</evidence>
<feature type="transmembrane region" description="Helical" evidence="1">
    <location>
        <begin position="124"/>
        <end position="145"/>
    </location>
</feature>
<keyword evidence="3" id="KW-1185">Reference proteome</keyword>
<dbReference type="AlphaFoldDB" id="A0A543AQ78"/>
<organism evidence="2 3">
    <name type="scientific">Stackebrandtia endophytica</name>
    <dbReference type="NCBI Taxonomy" id="1496996"/>
    <lineage>
        <taxon>Bacteria</taxon>
        <taxon>Bacillati</taxon>
        <taxon>Actinomycetota</taxon>
        <taxon>Actinomycetes</taxon>
        <taxon>Glycomycetales</taxon>
        <taxon>Glycomycetaceae</taxon>
        <taxon>Stackebrandtia</taxon>
    </lineage>
</organism>
<protein>
    <recommendedName>
        <fullName evidence="4">DUF1648 domain-containing protein</fullName>
    </recommendedName>
</protein>
<keyword evidence="1" id="KW-1133">Transmembrane helix</keyword>
<dbReference type="Proteomes" id="UP000317043">
    <property type="component" value="Unassembled WGS sequence"/>
</dbReference>
<feature type="transmembrane region" description="Helical" evidence="1">
    <location>
        <begin position="88"/>
        <end position="112"/>
    </location>
</feature>
<feature type="transmembrane region" description="Helical" evidence="1">
    <location>
        <begin position="54"/>
        <end position="76"/>
    </location>
</feature>
<sequence>MTSRRSLSILVLIWSVVGIAALVGGWLAVADRLPDPLAVHWSGISPDGSMSQIGWLAVVLGLLVAGTAVACGALATTPDWGYRSTRRAFLAGLLAWGGSAVGLQATVLIANLDVTDWQDARTSLIALPLILVPSAVGFAAGWLLAGNADKPRQTAELPTITLGSGDRAAWATRVSARWATYSFIGVAVLTVVTAALAAAGFGQVPWITPVALALVSVAGITMTSVSISIGARGVTVRFGVIGWPVWRIKLSDIAGASVEDRQALEVGGWGLRVTPYGTALMLRSGECLVIERRGKKNVFLSVDDAASAAALLNALVERDSAAVES</sequence>
<comment type="caution">
    <text evidence="2">The sequence shown here is derived from an EMBL/GenBank/DDBJ whole genome shotgun (WGS) entry which is preliminary data.</text>
</comment>
<dbReference type="InParanoid" id="A0A543AQ78"/>
<accession>A0A543AQ78</accession>
<evidence type="ECO:0000313" key="2">
    <source>
        <dbReference type="EMBL" id="TQL74685.1"/>
    </source>
</evidence>
<evidence type="ECO:0008006" key="4">
    <source>
        <dbReference type="Google" id="ProtNLM"/>
    </source>
</evidence>
<proteinExistence type="predicted"/>
<dbReference type="EMBL" id="VFOW01000001">
    <property type="protein sequence ID" value="TQL74685.1"/>
    <property type="molecule type" value="Genomic_DNA"/>
</dbReference>
<gene>
    <name evidence="2" type="ORF">FB566_0171</name>
</gene>